<keyword evidence="2 3" id="KW-0732">Signal</keyword>
<dbReference type="PANTHER" id="PTHR30036">
    <property type="entry name" value="D-XYLOSE-BINDING PERIPLASMIC PROTEIN"/>
    <property type="match status" value="1"/>
</dbReference>
<evidence type="ECO:0000313" key="6">
    <source>
        <dbReference type="Proteomes" id="UP000048965"/>
    </source>
</evidence>
<dbReference type="SUPFAM" id="SSF53822">
    <property type="entry name" value="Periplasmic binding protein-like I"/>
    <property type="match status" value="1"/>
</dbReference>
<dbReference type="RefSeq" id="WP_078885690.1">
    <property type="nucleotide sequence ID" value="NZ_BBNO01000003.1"/>
</dbReference>
<dbReference type="Gene3D" id="3.40.50.2300">
    <property type="match status" value="2"/>
</dbReference>
<evidence type="ECO:0000259" key="4">
    <source>
        <dbReference type="Pfam" id="PF13407"/>
    </source>
</evidence>
<evidence type="ECO:0000313" key="5">
    <source>
        <dbReference type="EMBL" id="GAO07871.1"/>
    </source>
</evidence>
<dbReference type="OrthoDB" id="9773673at2"/>
<evidence type="ECO:0000256" key="3">
    <source>
        <dbReference type="SAM" id="SignalP"/>
    </source>
</evidence>
<gene>
    <name evidence="5" type="primary">xylF</name>
    <name evidence="5" type="ORF">TPA0598_03_03320</name>
</gene>
<dbReference type="GO" id="GO:0030288">
    <property type="term" value="C:outer membrane-bounded periplasmic space"/>
    <property type="evidence" value="ECO:0007669"/>
    <property type="project" value="TreeGrafter"/>
</dbReference>
<proteinExistence type="predicted"/>
<reference evidence="5 6" key="2">
    <citation type="journal article" date="2015" name="Stand. Genomic Sci.">
        <title>Draft genome sequence of marine-derived Streptomyces sp. TP-A0598, a producer of anti-MRSA antibiotic lydicamycins.</title>
        <authorList>
            <person name="Komaki H."/>
            <person name="Ichikawa N."/>
            <person name="Hosoyama A."/>
            <person name="Fujita N."/>
            <person name="Igarashi Y."/>
        </authorList>
    </citation>
    <scope>NUCLEOTIDE SEQUENCE [LARGE SCALE GENOMIC DNA]</scope>
    <source>
        <strain evidence="5 6">NBRC 110027</strain>
    </source>
</reference>
<dbReference type="AlphaFoldDB" id="A0A0P4R4R1"/>
<dbReference type="InterPro" id="IPR050555">
    <property type="entry name" value="Bact_Solute-Bind_Prot2"/>
</dbReference>
<dbReference type="InterPro" id="IPR028082">
    <property type="entry name" value="Peripla_BP_I"/>
</dbReference>
<reference evidence="6" key="1">
    <citation type="submission" date="2014-09" db="EMBL/GenBank/DDBJ databases">
        <title>Whole genome shotgun sequence of Streptomyces sp. NBRC 110027.</title>
        <authorList>
            <person name="Komaki H."/>
            <person name="Ichikawa N."/>
            <person name="Katano-Makiyama Y."/>
            <person name="Hosoyama A."/>
            <person name="Hashimoto M."/>
            <person name="Uohara A."/>
            <person name="Kitahashi Y."/>
            <person name="Ohji S."/>
            <person name="Kimura A."/>
            <person name="Yamazoe A."/>
            <person name="Igarashi Y."/>
            <person name="Fujita N."/>
        </authorList>
    </citation>
    <scope>NUCLEOTIDE SEQUENCE [LARGE SCALE GENOMIC DNA]</scope>
    <source>
        <strain evidence="6">NBRC 110027</strain>
    </source>
</reference>
<evidence type="ECO:0000256" key="1">
    <source>
        <dbReference type="ARBA" id="ARBA00004196"/>
    </source>
</evidence>
<evidence type="ECO:0000256" key="2">
    <source>
        <dbReference type="ARBA" id="ARBA00022729"/>
    </source>
</evidence>
<feature type="domain" description="Periplasmic binding protein" evidence="4">
    <location>
        <begin position="72"/>
        <end position="303"/>
    </location>
</feature>
<keyword evidence="6" id="KW-1185">Reference proteome</keyword>
<comment type="caution">
    <text evidence="5">The sequence shown here is derived from an EMBL/GenBank/DDBJ whole genome shotgun (WGS) entry which is preliminary data.</text>
</comment>
<feature type="signal peptide" evidence="3">
    <location>
        <begin position="1"/>
        <end position="24"/>
    </location>
</feature>
<comment type="subcellular location">
    <subcellularLocation>
        <location evidence="1">Cell envelope</location>
    </subcellularLocation>
</comment>
<dbReference type="Pfam" id="PF13407">
    <property type="entry name" value="Peripla_BP_4"/>
    <property type="match status" value="1"/>
</dbReference>
<protein>
    <submittedName>
        <fullName evidence="5">Putative xylose ABC transporter substrate-binding protein</fullName>
    </submittedName>
</protein>
<dbReference type="PANTHER" id="PTHR30036:SF1">
    <property type="entry name" value="D-XYLOSE-BINDING PERIPLASMIC PROTEIN"/>
    <property type="match status" value="1"/>
</dbReference>
<organism evidence="5 6">
    <name type="scientific">Streptomyces lydicamycinicus</name>
    <dbReference type="NCBI Taxonomy" id="1546107"/>
    <lineage>
        <taxon>Bacteria</taxon>
        <taxon>Bacillati</taxon>
        <taxon>Actinomycetota</taxon>
        <taxon>Actinomycetes</taxon>
        <taxon>Kitasatosporales</taxon>
        <taxon>Streptomycetaceae</taxon>
        <taxon>Streptomyces</taxon>
    </lineage>
</organism>
<dbReference type="EMBL" id="BBNO01000003">
    <property type="protein sequence ID" value="GAO07871.1"/>
    <property type="molecule type" value="Genomic_DNA"/>
</dbReference>
<feature type="chain" id="PRO_5038576321" evidence="3">
    <location>
        <begin position="25"/>
        <end position="366"/>
    </location>
</feature>
<dbReference type="GO" id="GO:0030246">
    <property type="term" value="F:carbohydrate binding"/>
    <property type="evidence" value="ECO:0007669"/>
    <property type="project" value="TreeGrafter"/>
</dbReference>
<dbReference type="InterPro" id="IPR025997">
    <property type="entry name" value="SBP_2_dom"/>
</dbReference>
<accession>A0A0P4R4R1</accession>
<dbReference type="Proteomes" id="UP000048965">
    <property type="component" value="Unassembled WGS sequence"/>
</dbReference>
<name>A0A0P4R4R1_9ACTN</name>
<sequence>MRARLRGAAAVLVGVCLVAGPVACGEAGGAREPNGPASGGAPKIGVLLPDNTSRLYHFDKPLIEKKIHRLCPKCTVETVSAQHDVATQQQQMDAMITKRVQVLILDAVDSKSLRSSVESARRAGIPVVAYDRLVEGPVSAYVSFNGATVGRLQGEALLKALGPKARDAQIVMMNGAATDPNSAWFKQGALAALKGKVKIGKAYETGDWRPENANRNMAAAISALGADRIDGVYSANDGLAAGIIAALQAAKVTPLPPITGQDAELAAIQRLVKGDQIMTVYKPFAPEAGTAAAMAVALGRGEKLKGITTHTVNSPTHRGIPAVLLTPVSVNVHNIRNTVVKDGMYTIDQICTPKFESACKKAGLLR</sequence>